<keyword evidence="5" id="KW-0677">Repeat</keyword>
<feature type="region of interest" description="Disordered" evidence="13">
    <location>
        <begin position="547"/>
        <end position="579"/>
    </location>
</feature>
<feature type="domain" description="Cadherin" evidence="16">
    <location>
        <begin position="1608"/>
        <end position="1713"/>
    </location>
</feature>
<dbReference type="FunFam" id="2.60.40.60:FF:000020">
    <property type="entry name" value="Dachsous cadherin-related 1b"/>
    <property type="match status" value="2"/>
</dbReference>
<feature type="domain" description="Cadherin" evidence="16">
    <location>
        <begin position="666"/>
        <end position="752"/>
    </location>
</feature>
<dbReference type="SUPFAM" id="SSF49313">
    <property type="entry name" value="Cadherin-like"/>
    <property type="match status" value="17"/>
</dbReference>
<dbReference type="CDD" id="cd11304">
    <property type="entry name" value="Cadherin_repeat"/>
    <property type="match status" value="17"/>
</dbReference>
<dbReference type="Proteomes" id="UP001318040">
    <property type="component" value="Chromosome 61"/>
</dbReference>
<evidence type="ECO:0000313" key="17">
    <source>
        <dbReference type="Proteomes" id="UP001318040"/>
    </source>
</evidence>
<feature type="region of interest" description="Disordered" evidence="13">
    <location>
        <begin position="2953"/>
        <end position="3049"/>
    </location>
</feature>
<evidence type="ECO:0000256" key="4">
    <source>
        <dbReference type="ARBA" id="ARBA00022729"/>
    </source>
</evidence>
<comment type="caution">
    <text evidence="12">Lacks conserved residue(s) required for the propagation of feature annotation.</text>
</comment>
<dbReference type="InterPro" id="IPR013320">
    <property type="entry name" value="ConA-like_dom_sf"/>
</dbReference>
<organism evidence="17 18">
    <name type="scientific">Petromyzon marinus</name>
    <name type="common">Sea lamprey</name>
    <dbReference type="NCBI Taxonomy" id="7757"/>
    <lineage>
        <taxon>Eukaryota</taxon>
        <taxon>Metazoa</taxon>
        <taxon>Chordata</taxon>
        <taxon>Craniata</taxon>
        <taxon>Vertebrata</taxon>
        <taxon>Cyclostomata</taxon>
        <taxon>Hyperoartia</taxon>
        <taxon>Petromyzontiformes</taxon>
        <taxon>Petromyzontidae</taxon>
        <taxon>Petromyzon</taxon>
    </lineage>
</organism>
<dbReference type="FunFam" id="2.60.40.60:FF:000116">
    <property type="entry name" value="Dachsous cadherin-related 2"/>
    <property type="match status" value="1"/>
</dbReference>
<evidence type="ECO:0000259" key="16">
    <source>
        <dbReference type="PROSITE" id="PS50268"/>
    </source>
</evidence>
<dbReference type="RefSeq" id="XP_032832883.1">
    <property type="nucleotide sequence ID" value="XM_032976992.1"/>
</dbReference>
<evidence type="ECO:0000256" key="2">
    <source>
        <dbReference type="ARBA" id="ARBA00022475"/>
    </source>
</evidence>
<evidence type="ECO:0000256" key="12">
    <source>
        <dbReference type="PROSITE-ProRule" id="PRU00122"/>
    </source>
</evidence>
<feature type="domain" description="Cadherin" evidence="16">
    <location>
        <begin position="81"/>
        <end position="242"/>
    </location>
</feature>
<feature type="domain" description="Cadherin" evidence="16">
    <location>
        <begin position="1837"/>
        <end position="1950"/>
    </location>
</feature>
<evidence type="ECO:0000256" key="5">
    <source>
        <dbReference type="ARBA" id="ARBA00022737"/>
    </source>
</evidence>
<feature type="domain" description="Cadherin" evidence="16">
    <location>
        <begin position="753"/>
        <end position="858"/>
    </location>
</feature>
<feature type="domain" description="Cadherin" evidence="16">
    <location>
        <begin position="1291"/>
        <end position="1392"/>
    </location>
</feature>
<dbReference type="GO" id="GO:0016477">
    <property type="term" value="P:cell migration"/>
    <property type="evidence" value="ECO:0007669"/>
    <property type="project" value="TreeGrafter"/>
</dbReference>
<keyword evidence="9 14" id="KW-0472">Membrane</keyword>
<dbReference type="GO" id="GO:0007156">
    <property type="term" value="P:homophilic cell adhesion via plasma membrane adhesion molecules"/>
    <property type="evidence" value="ECO:0007669"/>
    <property type="project" value="InterPro"/>
</dbReference>
<feature type="region of interest" description="Disordered" evidence="13">
    <location>
        <begin position="2717"/>
        <end position="2742"/>
    </location>
</feature>
<keyword evidence="4" id="KW-0732">Signal</keyword>
<feature type="domain" description="Cadherin" evidence="16">
    <location>
        <begin position="963"/>
        <end position="1065"/>
    </location>
</feature>
<feature type="compositionally biased region" description="Basic and acidic residues" evidence="13">
    <location>
        <begin position="3008"/>
        <end position="3024"/>
    </location>
</feature>
<evidence type="ECO:0000256" key="13">
    <source>
        <dbReference type="SAM" id="MobiDB-lite"/>
    </source>
</evidence>
<name>A0AAJ7XGY1_PETMA</name>
<feature type="region of interest" description="Disordered" evidence="13">
    <location>
        <begin position="2853"/>
        <end position="2898"/>
    </location>
</feature>
<feature type="compositionally biased region" description="Polar residues" evidence="13">
    <location>
        <begin position="3025"/>
        <end position="3035"/>
    </location>
</feature>
<dbReference type="FunFam" id="2.60.40.60:FF:000104">
    <property type="entry name" value="cadherin-23 isoform X1"/>
    <property type="match status" value="1"/>
</dbReference>
<dbReference type="InterPro" id="IPR001791">
    <property type="entry name" value="Laminin_G"/>
</dbReference>
<accession>A0AAJ7XGY1</accession>
<dbReference type="Gene3D" id="2.60.40.60">
    <property type="entry name" value="Cadherins"/>
    <property type="match status" value="17"/>
</dbReference>
<protein>
    <submittedName>
        <fullName evidence="18">Protocadherin Fat 4-like</fullName>
    </submittedName>
</protein>
<dbReference type="Pfam" id="PF00054">
    <property type="entry name" value="Laminin_G_1"/>
    <property type="match status" value="1"/>
</dbReference>
<dbReference type="CDD" id="cd00110">
    <property type="entry name" value="LamG"/>
    <property type="match status" value="1"/>
</dbReference>
<dbReference type="FunFam" id="2.60.40.60:FF:000092">
    <property type="entry name" value="Protocadherin 8"/>
    <property type="match status" value="2"/>
</dbReference>
<feature type="domain" description="Laminin G" evidence="15">
    <location>
        <begin position="2380"/>
        <end position="2570"/>
    </location>
</feature>
<feature type="domain" description="Cadherin" evidence="16">
    <location>
        <begin position="1393"/>
        <end position="1506"/>
    </location>
</feature>
<evidence type="ECO:0000256" key="3">
    <source>
        <dbReference type="ARBA" id="ARBA00022692"/>
    </source>
</evidence>
<dbReference type="PANTHER" id="PTHR24027">
    <property type="entry name" value="CADHERIN-23"/>
    <property type="match status" value="1"/>
</dbReference>
<feature type="compositionally biased region" description="Acidic residues" evidence="13">
    <location>
        <begin position="562"/>
        <end position="579"/>
    </location>
</feature>
<keyword evidence="10" id="KW-0325">Glycoprotein</keyword>
<feature type="domain" description="Cadherin" evidence="16">
    <location>
        <begin position="1507"/>
        <end position="1607"/>
    </location>
</feature>
<dbReference type="PROSITE" id="PS50025">
    <property type="entry name" value="LAM_G_DOMAIN"/>
    <property type="match status" value="1"/>
</dbReference>
<dbReference type="GO" id="GO:0016342">
    <property type="term" value="C:catenin complex"/>
    <property type="evidence" value="ECO:0007669"/>
    <property type="project" value="TreeGrafter"/>
</dbReference>
<keyword evidence="3 14" id="KW-0812">Transmembrane</keyword>
<evidence type="ECO:0000256" key="9">
    <source>
        <dbReference type="ARBA" id="ARBA00023136"/>
    </source>
</evidence>
<dbReference type="InterPro" id="IPR039808">
    <property type="entry name" value="Cadherin"/>
</dbReference>
<dbReference type="Gene3D" id="2.60.120.200">
    <property type="match status" value="1"/>
</dbReference>
<dbReference type="PROSITE" id="PS50268">
    <property type="entry name" value="CADHERIN_2"/>
    <property type="match status" value="17"/>
</dbReference>
<keyword evidence="2" id="KW-1003">Cell membrane</keyword>
<reference evidence="18" key="1">
    <citation type="submission" date="2025-08" db="UniProtKB">
        <authorList>
            <consortium name="RefSeq"/>
        </authorList>
    </citation>
    <scope>IDENTIFICATION</scope>
    <source>
        <tissue evidence="18">Sperm</tissue>
    </source>
</reference>
<evidence type="ECO:0000256" key="11">
    <source>
        <dbReference type="PROSITE-ProRule" id="PRU00043"/>
    </source>
</evidence>
<dbReference type="FunFam" id="2.60.40.60:FF:000033">
    <property type="entry name" value="FAT atypical cadherin 1"/>
    <property type="match status" value="1"/>
</dbReference>
<dbReference type="SUPFAM" id="SSF49899">
    <property type="entry name" value="Concanavalin A-like lectins/glucanases"/>
    <property type="match status" value="1"/>
</dbReference>
<feature type="region of interest" description="Disordered" evidence="13">
    <location>
        <begin position="2091"/>
        <end position="2117"/>
    </location>
</feature>
<feature type="domain" description="Cadherin" evidence="16">
    <location>
        <begin position="1957"/>
        <end position="2051"/>
    </location>
</feature>
<feature type="domain" description="Cadherin" evidence="16">
    <location>
        <begin position="495"/>
        <end position="640"/>
    </location>
</feature>
<feature type="compositionally biased region" description="Polar residues" evidence="13">
    <location>
        <begin position="2867"/>
        <end position="2884"/>
    </location>
</feature>
<feature type="domain" description="Cadherin" evidence="16">
    <location>
        <begin position="1714"/>
        <end position="1836"/>
    </location>
</feature>
<dbReference type="GO" id="GO:0005509">
    <property type="term" value="F:calcium ion binding"/>
    <property type="evidence" value="ECO:0007669"/>
    <property type="project" value="UniProtKB-UniRule"/>
</dbReference>
<keyword evidence="8 14" id="KW-1133">Transmembrane helix</keyword>
<evidence type="ECO:0000256" key="10">
    <source>
        <dbReference type="ARBA" id="ARBA00023180"/>
    </source>
</evidence>
<gene>
    <name evidence="18" type="primary">LOC116955726</name>
</gene>
<proteinExistence type="predicted"/>
<evidence type="ECO:0000256" key="14">
    <source>
        <dbReference type="SAM" id="Phobius"/>
    </source>
</evidence>
<dbReference type="SMART" id="SM00282">
    <property type="entry name" value="LamG"/>
    <property type="match status" value="1"/>
</dbReference>
<dbReference type="SMART" id="SM00112">
    <property type="entry name" value="CA"/>
    <property type="match status" value="17"/>
</dbReference>
<comment type="subcellular location">
    <subcellularLocation>
        <location evidence="1">Cell membrane</location>
        <topology evidence="1">Single-pass membrane protein</topology>
    </subcellularLocation>
</comment>
<evidence type="ECO:0000256" key="1">
    <source>
        <dbReference type="ARBA" id="ARBA00004162"/>
    </source>
</evidence>
<evidence type="ECO:0000256" key="8">
    <source>
        <dbReference type="ARBA" id="ARBA00022989"/>
    </source>
</evidence>
<evidence type="ECO:0000256" key="6">
    <source>
        <dbReference type="ARBA" id="ARBA00022837"/>
    </source>
</evidence>
<evidence type="ECO:0000256" key="7">
    <source>
        <dbReference type="ARBA" id="ARBA00022889"/>
    </source>
</evidence>
<dbReference type="InterPro" id="IPR002126">
    <property type="entry name" value="Cadherin-like_dom"/>
</dbReference>
<feature type="compositionally biased region" description="Basic residues" evidence="13">
    <location>
        <begin position="2777"/>
        <end position="2790"/>
    </location>
</feature>
<dbReference type="GO" id="GO:0007163">
    <property type="term" value="P:establishment or maintenance of cell polarity"/>
    <property type="evidence" value="ECO:0007669"/>
    <property type="project" value="UniProtKB-ARBA"/>
</dbReference>
<keyword evidence="17" id="KW-1185">Reference proteome</keyword>
<keyword evidence="6 11" id="KW-0106">Calcium</keyword>
<evidence type="ECO:0000259" key="15">
    <source>
        <dbReference type="PROSITE" id="PS50025"/>
    </source>
</evidence>
<feature type="domain" description="Cadherin" evidence="16">
    <location>
        <begin position="370"/>
        <end position="494"/>
    </location>
</feature>
<feature type="domain" description="Cadherin" evidence="16">
    <location>
        <begin position="243"/>
        <end position="349"/>
    </location>
</feature>
<feature type="compositionally biased region" description="Low complexity" evidence="13">
    <location>
        <begin position="2097"/>
        <end position="2115"/>
    </location>
</feature>
<dbReference type="Pfam" id="PF00028">
    <property type="entry name" value="Cadherin"/>
    <property type="match status" value="15"/>
</dbReference>
<dbReference type="InterPro" id="IPR020894">
    <property type="entry name" value="Cadherin_CS"/>
</dbReference>
<keyword evidence="7" id="KW-0130">Cell adhesion</keyword>
<feature type="transmembrane region" description="Helical" evidence="14">
    <location>
        <begin position="2592"/>
        <end position="2619"/>
    </location>
</feature>
<dbReference type="PRINTS" id="PR00205">
    <property type="entry name" value="CADHERIN"/>
</dbReference>
<feature type="region of interest" description="Disordered" evidence="13">
    <location>
        <begin position="2770"/>
        <end position="2794"/>
    </location>
</feature>
<dbReference type="PANTHER" id="PTHR24027:SF438">
    <property type="entry name" value="CADHERIN 23"/>
    <property type="match status" value="1"/>
</dbReference>
<dbReference type="GO" id="GO:0008013">
    <property type="term" value="F:beta-catenin binding"/>
    <property type="evidence" value="ECO:0007669"/>
    <property type="project" value="TreeGrafter"/>
</dbReference>
<feature type="compositionally biased region" description="Basic and acidic residues" evidence="13">
    <location>
        <begin position="3040"/>
        <end position="3049"/>
    </location>
</feature>
<feature type="region of interest" description="Disordered" evidence="13">
    <location>
        <begin position="162"/>
        <end position="220"/>
    </location>
</feature>
<feature type="domain" description="Cadherin" evidence="16">
    <location>
        <begin position="859"/>
        <end position="961"/>
    </location>
</feature>
<feature type="compositionally biased region" description="Gly residues" evidence="13">
    <location>
        <begin position="176"/>
        <end position="185"/>
    </location>
</feature>
<dbReference type="KEGG" id="pmrn:116955726"/>
<feature type="domain" description="Cadherin" evidence="16">
    <location>
        <begin position="1170"/>
        <end position="1273"/>
    </location>
</feature>
<evidence type="ECO:0000313" key="18">
    <source>
        <dbReference type="RefSeq" id="XP_032832883.1"/>
    </source>
</evidence>
<dbReference type="GO" id="GO:0045296">
    <property type="term" value="F:cadherin binding"/>
    <property type="evidence" value="ECO:0007669"/>
    <property type="project" value="TreeGrafter"/>
</dbReference>
<dbReference type="PROSITE" id="PS00232">
    <property type="entry name" value="CADHERIN_1"/>
    <property type="match status" value="8"/>
</dbReference>
<dbReference type="InterPro" id="IPR015919">
    <property type="entry name" value="Cadherin-like_sf"/>
</dbReference>
<feature type="domain" description="Cadherin" evidence="16">
    <location>
        <begin position="1066"/>
        <end position="1170"/>
    </location>
</feature>
<sequence length="3049" mass="317617">MGGPVAVSQEARLRSSRGMPEAFHVERRRLRRLSPDTPMGSRSPLAWLAALLLMPLLLVCRCACQTGGGGGRAAVSLARFERRAFVFTVPEDSAPGSTVGTVSAASPEPGLLADFSLADDDDAGGSTFLVDRRSGAIRLLRSLDREARPFYALTLSVTAVPAGNSGNAGDSRNPRSGGGGGGGVESGVTSEGSAPLGNPPDASAGDGDTPRVAGSAGNSDGSGTLARVYVSVLDVNDNAPAFASSRLEVEVCEDAALGAAVVSLNASDPDEGENAALDFEITSGDPERRFSVDARGVLRVARPLDRESRPSYNLLVTTADRAAPPAPRFTASATVLVRVLDANDNGPAIVALRVSGRGLVPREEPEEGGARPAFTLTVPEDVAPGSTVATVVALDPDEGENAEVEFSLSWSQPEGSRPPPPFTIGARDGVIRTSADLDRESNLTSAASSGRYELMVLASDRAGVRATATPQPPPIGAATVLVIAEDVNDNRPRFAAPAYRVRVPEDARVGAIVARLLAADADAGLNGRVRYRIVPRRQRHELCATDDCAGTGVEGSRRGDTEENNADEEEERYDDDDDDTAFRIDPVTGELRVARGLDRERRDAYRLLVEARDGGSPAPLASAVAVAVSVTDVNDHVPSFGSDGGRGVVAGVPEGLGGPGGRPLQIAQLSAHDDDLGPAGVVSYAVVGGDYERDAFSLSASGRLDLLRPLDREARPRHLLLVTATDAGSPPLTGTATLTVLVGDANDNAPRFPGRDVRLQVEEGGAAGTVLWTARAEDPDEGPNGTVTYRLEGGEGALEIDATTGELRTLVPLDRELRDGYPLLVWATDGGARTGGALSTSVSVLVTVTDVNDNGPAFLNAPYVASVPTPTPSGALIFVPTAVDADYGANASLRFSLSGDDAHLLALDPSLGSLSAAAPLRGPADFTVHLTATELAPPHRSAATTVTVRFRNAASFPRPRVHLRSPPPIVLPEDAPAGTTVARVEAETSRPGAAPVWFYAAGGGDGPFDVERASGAVSLARPLDFEERASVAVFVECRDAGFPPFSSYVRVDVAITDVNDNAPRFERDPVVCQVLENTPAGPIPGCVLRASDADAGPSGAMRYSLAPTLIGLPAFAVDPASGQLGTLRPLDRETGATHELLALADDGDGRTATAVVAVTVLDVDDNPPRFPRIFAGAVPEDAAPGTAVLRAWAEDEDEGDNAAVSYSLVPTAMPAPFSVEPETGVVRVAAPLDREAAGGGRHALRLLARGAAFAVNTDVVVVVTDVNDNAPAFIGAPPSPLVVPECLLEGGCPVVRMAAADPDDGENGEVFYSLGGGDDDILEEFRVHASTGEISTRGRFLLPRPPTQSSALLGRRVLLTLVASDCGRPEPLTSETMLAVDLVYANEHPPVFSAPLYVTTVVTSAPVGSRVLRVSASDDRDLGPAAEVVFSVVDGNGNGSAGPGLFTVDPASGWLTLRSALRGRAGTTLSLAVRAQDRGLPRPLSAEAAVLVRVIEDGWAARVPAFSRAEFVATVPECAPLGSTVLLAVAEAAEDAAGPPLVYSLSGAGAAPFSVDAGVVHLATPLDFETTRSYRYIVSARDGWGGAAATAVVTVTVADCNDNAPAFERAEYRTELSEAAPLGTFVVVVRARDADGDGDGAPRYLLADPALPFAIDTDTGVVVTAGRLDYEARPRYRFVVIAMDGPPGAAARLSGTALVRVELLDENEFPPRFSAAGFVHRISESAAPGTHVGTISATDQDAGRAGRVEFHLVGAESAARRHGLRLDLLSGEVVVVGKLASSSSSSPAVPDSPPDAVARVTLTVVAKNPGAVTSAERLDEAAVTVIVTDANEAPRFLRDVYRARVREDAPSGTPVISVMAHDPDRIPQFARFSFRLGDDPAAAAAAPASRPAFAIDAASGLVTSASPLDRETCDAYALLVLAVDEGSPAATGTAILRVDVDDANDNAPVLTSVRWRVDEGLPPGTPVARLSSRDADAEENGPPFSYRLAQPSRFFALSDDGVLRTTAELDREETGEVALAVVVSDSGTPQLTSVVEVTVEVGDVNDNAPSPRPLDILVSFFGTTFPGGFLGDVRPLDLDSDDEFTCRIVGNAEGADPSSAPPQSQSPSHLSPSSSGAFSITPGTCNLLSEPRDCHGTPATVVLWVEASDGLHTPVLSAARLRFIPYDGASLAGAALLSLGCTELGRFLDAGLAPLLASASALLSSVGADLRVLHAFRHGNASYAWAALARTDSGGDGRGFCARDARRFLRALSARDPNPDPNARLGGLFEVVADTCRLSDCVAPARCMSRGPAVGPGLLAVTESETFVLVSHGAAGPLWTCECPPGAAAAPECDGEMRGAGAGVAALTTGVPVENGAAAGGAAIGEAAVEEEGSGAPCEERGFGFQGSSFMEFPARILDLERNEIRLEVATTRTSAQLLLLARDDGGRWCLSVWLMGGRASVSLDLGGEVTTVEAGQGLSDGNYHTIAALRRGKTLSVHVDDCEHSGEVQNLDHCQATGTIAGNSSIIWPLSNGSVSVGGADSTATLPGVLGKREGRPRGLDGCLRGVSVDALPLAPWGARRTMAVADTCPLAGRELLPAEGGPGDGGPAPWLLATITAVPLLSALLAAAAVGAALALLARRRRRRRSKARGSAAVASAAGPVGLAAERLACEKPAPKGGSVNEAFVHDGGTVCLSRPDIIVEQTESRPYAIVDERALRPAAPRQRQHGRMFAMGRQLDEGDEEEEEDGTMRRGSHHGRPEHYDLENASSIAASDADVEMHYRTLRARGADTTMGHRPQHRHPPLHHHHQQQQLDKEELHHKHHQCLYCSQDCLSQKPDTCHSICQCHHHPLHPHLEKQCTDDSLHRRRTNHNLVGQEPSLAKRPGATSSQSHAGDTSSSSSLCRCNRGSWPRSPVNRTSLLSDRLDVLASLASAGDLSRHRAAGRQLATPCGGVAGARRSEEFPLRATATTTFGLRRPSPDTVASFAPPSRLSREEVARLGVRPPPPPSPPGEGGDGEGGESPVCAGERRRVEAEESGSEARTDSPSPDGSFTGSEMEFEFRHRPSES</sequence>